<evidence type="ECO:0000313" key="3">
    <source>
        <dbReference type="Proteomes" id="UP000295388"/>
    </source>
</evidence>
<keyword evidence="3" id="KW-1185">Reference proteome</keyword>
<dbReference type="PANTHER" id="PTHR43433">
    <property type="entry name" value="HYDROLASE, ALPHA/BETA FOLD FAMILY PROTEIN"/>
    <property type="match status" value="1"/>
</dbReference>
<dbReference type="InterPro" id="IPR029058">
    <property type="entry name" value="AB_hydrolase_fold"/>
</dbReference>
<feature type="domain" description="AB hydrolase-1" evidence="1">
    <location>
        <begin position="23"/>
        <end position="245"/>
    </location>
</feature>
<dbReference type="Proteomes" id="UP000295388">
    <property type="component" value="Unassembled WGS sequence"/>
</dbReference>
<proteinExistence type="predicted"/>
<accession>A0A4R6KFW1</accession>
<dbReference type="OrthoDB" id="63519at2"/>
<organism evidence="2 3">
    <name type="scientific">Kribbella caucasensis</name>
    <dbReference type="NCBI Taxonomy" id="2512215"/>
    <lineage>
        <taxon>Bacteria</taxon>
        <taxon>Bacillati</taxon>
        <taxon>Actinomycetota</taxon>
        <taxon>Actinomycetes</taxon>
        <taxon>Propionibacteriales</taxon>
        <taxon>Kribbellaceae</taxon>
        <taxon>Kribbella</taxon>
    </lineage>
</organism>
<sequence>MEKVTSADGTAIAYERYGSGQPVILVGGALCDRAAYVELAKALAADFTAVTYDRRGRGDSGNATPYAVAREVEDIGALVTALGGVAAIYGHSSGAALVAEAAASGLPFTKVVLHEPPYGPDDEESQRESDEGGEAVIRLLDEGRRREAVETFLQLAGMPEEAAKQWAGEPGMDELAPTLEYDFAVVGNTTKGGTVPFDLIAKVTQPTLALCGTASPEFMIDAARVVAKTLPGGRYQELEGQDHVVPTEVLAPVLRNFLTV</sequence>
<protein>
    <submittedName>
        <fullName evidence="2">Pimeloyl-ACP methyl ester carboxylesterase</fullName>
    </submittedName>
</protein>
<dbReference type="GO" id="GO:0003824">
    <property type="term" value="F:catalytic activity"/>
    <property type="evidence" value="ECO:0007669"/>
    <property type="project" value="UniProtKB-ARBA"/>
</dbReference>
<evidence type="ECO:0000313" key="2">
    <source>
        <dbReference type="EMBL" id="TDO49136.1"/>
    </source>
</evidence>
<dbReference type="InterPro" id="IPR050471">
    <property type="entry name" value="AB_hydrolase"/>
</dbReference>
<dbReference type="EMBL" id="SNWQ01000006">
    <property type="protein sequence ID" value="TDO49136.1"/>
    <property type="molecule type" value="Genomic_DNA"/>
</dbReference>
<dbReference type="RefSeq" id="WP_133800527.1">
    <property type="nucleotide sequence ID" value="NZ_SNWQ01000006.1"/>
</dbReference>
<gene>
    <name evidence="2" type="ORF">EV643_106105</name>
</gene>
<dbReference type="InterPro" id="IPR000073">
    <property type="entry name" value="AB_hydrolase_1"/>
</dbReference>
<reference evidence="2 3" key="1">
    <citation type="submission" date="2019-03" db="EMBL/GenBank/DDBJ databases">
        <title>Genomic Encyclopedia of Type Strains, Phase III (KMG-III): the genomes of soil and plant-associated and newly described type strains.</title>
        <authorList>
            <person name="Whitman W."/>
        </authorList>
    </citation>
    <scope>NUCLEOTIDE SEQUENCE [LARGE SCALE GENOMIC DNA]</scope>
    <source>
        <strain evidence="2 3">VKM Ac-2527</strain>
    </source>
</reference>
<comment type="caution">
    <text evidence="2">The sequence shown here is derived from an EMBL/GenBank/DDBJ whole genome shotgun (WGS) entry which is preliminary data.</text>
</comment>
<dbReference type="AlphaFoldDB" id="A0A4R6KFW1"/>
<dbReference type="PANTHER" id="PTHR43433:SF5">
    <property type="entry name" value="AB HYDROLASE-1 DOMAIN-CONTAINING PROTEIN"/>
    <property type="match status" value="1"/>
</dbReference>
<dbReference type="Gene3D" id="3.40.50.1820">
    <property type="entry name" value="alpha/beta hydrolase"/>
    <property type="match status" value="1"/>
</dbReference>
<evidence type="ECO:0000259" key="1">
    <source>
        <dbReference type="Pfam" id="PF12697"/>
    </source>
</evidence>
<dbReference type="SUPFAM" id="SSF53474">
    <property type="entry name" value="alpha/beta-Hydrolases"/>
    <property type="match status" value="1"/>
</dbReference>
<dbReference type="Pfam" id="PF12697">
    <property type="entry name" value="Abhydrolase_6"/>
    <property type="match status" value="1"/>
</dbReference>
<name>A0A4R6KFW1_9ACTN</name>